<sequence>MHAEVKINYERYHPSSHKTDAVNSPLTRARTHCSDNDGYQIELKYLFELFSRNVYQREFVRRCMRQHESRKKVLHSGNQSAKPFTWRSLPYIKNGSEIVDRHLRKHNIRAAHKPMTTSRGQLKEIIYKIPYGMSDDVYCNQTGKLASVRIHKDQLAVKRRDRLFQVAMHTLDAGHKAWDKTRIVGARPFKKSRDFLEAVHSGKLYISRHIELDGVYKSLREKWA</sequence>
<feature type="domain" description="Helix-turn-helix" evidence="1">
    <location>
        <begin position="7"/>
        <end position="65"/>
    </location>
</feature>
<protein>
    <recommendedName>
        <fullName evidence="1">Helix-turn-helix domain-containing protein</fullName>
    </recommendedName>
</protein>
<evidence type="ECO:0000259" key="1">
    <source>
        <dbReference type="Pfam" id="PF26215"/>
    </source>
</evidence>
<dbReference type="Pfam" id="PF26215">
    <property type="entry name" value="HTH_animal"/>
    <property type="match status" value="1"/>
</dbReference>
<evidence type="ECO:0000313" key="2">
    <source>
        <dbReference type="EMBL" id="VDN15098.1"/>
    </source>
</evidence>
<keyword evidence="3" id="KW-1185">Reference proteome</keyword>
<evidence type="ECO:0000313" key="3">
    <source>
        <dbReference type="Proteomes" id="UP000281553"/>
    </source>
</evidence>
<name>A0A3P7LYG0_DIBLA</name>
<reference evidence="2 3" key="1">
    <citation type="submission" date="2018-11" db="EMBL/GenBank/DDBJ databases">
        <authorList>
            <consortium name="Pathogen Informatics"/>
        </authorList>
    </citation>
    <scope>NUCLEOTIDE SEQUENCE [LARGE SCALE GENOMIC DNA]</scope>
</reference>
<dbReference type="Proteomes" id="UP000281553">
    <property type="component" value="Unassembled WGS sequence"/>
</dbReference>
<organism evidence="2 3">
    <name type="scientific">Dibothriocephalus latus</name>
    <name type="common">Fish tapeworm</name>
    <name type="synonym">Diphyllobothrium latum</name>
    <dbReference type="NCBI Taxonomy" id="60516"/>
    <lineage>
        <taxon>Eukaryota</taxon>
        <taxon>Metazoa</taxon>
        <taxon>Spiralia</taxon>
        <taxon>Lophotrochozoa</taxon>
        <taxon>Platyhelminthes</taxon>
        <taxon>Cestoda</taxon>
        <taxon>Eucestoda</taxon>
        <taxon>Diphyllobothriidea</taxon>
        <taxon>Diphyllobothriidae</taxon>
        <taxon>Dibothriocephalus</taxon>
    </lineage>
</organism>
<accession>A0A3P7LYG0</accession>
<proteinExistence type="predicted"/>
<gene>
    <name evidence="2" type="ORF">DILT_LOCUS10929</name>
</gene>
<dbReference type="EMBL" id="UYRU01061427">
    <property type="protein sequence ID" value="VDN15098.1"/>
    <property type="molecule type" value="Genomic_DNA"/>
</dbReference>
<dbReference type="OrthoDB" id="10047121at2759"/>
<dbReference type="AlphaFoldDB" id="A0A3P7LYG0"/>
<dbReference type="InterPro" id="IPR058912">
    <property type="entry name" value="HTH_animal"/>
</dbReference>